<keyword evidence="2 7" id="KW-0812">Transmembrane</keyword>
<evidence type="ECO:0000256" key="3">
    <source>
        <dbReference type="ARBA" id="ARBA00022989"/>
    </source>
</evidence>
<dbReference type="InterPro" id="IPR004254">
    <property type="entry name" value="AdipoR/HlyIII-related"/>
</dbReference>
<reference evidence="8 9" key="1">
    <citation type="journal article" date="2019" name="Nat. Ecol. Evol.">
        <title>Megaphylogeny resolves global patterns of mushroom evolution.</title>
        <authorList>
            <person name="Varga T."/>
            <person name="Krizsan K."/>
            <person name="Foldi C."/>
            <person name="Dima B."/>
            <person name="Sanchez-Garcia M."/>
            <person name="Sanchez-Ramirez S."/>
            <person name="Szollosi G.J."/>
            <person name="Szarkandi J.G."/>
            <person name="Papp V."/>
            <person name="Albert L."/>
            <person name="Andreopoulos W."/>
            <person name="Angelini C."/>
            <person name="Antonin V."/>
            <person name="Barry K.W."/>
            <person name="Bougher N.L."/>
            <person name="Buchanan P."/>
            <person name="Buyck B."/>
            <person name="Bense V."/>
            <person name="Catcheside P."/>
            <person name="Chovatia M."/>
            <person name="Cooper J."/>
            <person name="Damon W."/>
            <person name="Desjardin D."/>
            <person name="Finy P."/>
            <person name="Geml J."/>
            <person name="Haridas S."/>
            <person name="Hughes K."/>
            <person name="Justo A."/>
            <person name="Karasinski D."/>
            <person name="Kautmanova I."/>
            <person name="Kiss B."/>
            <person name="Kocsube S."/>
            <person name="Kotiranta H."/>
            <person name="LaButti K.M."/>
            <person name="Lechner B.E."/>
            <person name="Liimatainen K."/>
            <person name="Lipzen A."/>
            <person name="Lukacs Z."/>
            <person name="Mihaltcheva S."/>
            <person name="Morgado L.N."/>
            <person name="Niskanen T."/>
            <person name="Noordeloos M.E."/>
            <person name="Ohm R.A."/>
            <person name="Ortiz-Santana B."/>
            <person name="Ovrebo C."/>
            <person name="Racz N."/>
            <person name="Riley R."/>
            <person name="Savchenko A."/>
            <person name="Shiryaev A."/>
            <person name="Soop K."/>
            <person name="Spirin V."/>
            <person name="Szebenyi C."/>
            <person name="Tomsovsky M."/>
            <person name="Tulloss R.E."/>
            <person name="Uehling J."/>
            <person name="Grigoriev I.V."/>
            <person name="Vagvolgyi C."/>
            <person name="Papp T."/>
            <person name="Martin F.M."/>
            <person name="Miettinen O."/>
            <person name="Hibbett D.S."/>
            <person name="Nagy L.G."/>
        </authorList>
    </citation>
    <scope>NUCLEOTIDE SEQUENCE [LARGE SCALE GENOMIC DNA]</scope>
    <source>
        <strain evidence="8 9">FP101781</strain>
    </source>
</reference>
<dbReference type="PANTHER" id="PTHR20855:SF97">
    <property type="entry name" value="ADIPOR-LIKE RECEPTOR IZH3-RELATED"/>
    <property type="match status" value="1"/>
</dbReference>
<keyword evidence="9" id="KW-1185">Reference proteome</keyword>
<feature type="transmembrane region" description="Helical" evidence="7">
    <location>
        <begin position="510"/>
        <end position="532"/>
    </location>
</feature>
<evidence type="ECO:0000256" key="1">
    <source>
        <dbReference type="ARBA" id="ARBA00004141"/>
    </source>
</evidence>
<keyword evidence="5" id="KW-0479">Metal-binding</keyword>
<evidence type="ECO:0000313" key="8">
    <source>
        <dbReference type="EMBL" id="TEB37244.1"/>
    </source>
</evidence>
<dbReference type="GO" id="GO:0016020">
    <property type="term" value="C:membrane"/>
    <property type="evidence" value="ECO:0007669"/>
    <property type="project" value="UniProtKB-SubCell"/>
</dbReference>
<comment type="caution">
    <text evidence="8">The sequence shown here is derived from an EMBL/GenBank/DDBJ whole genome shotgun (WGS) entry which is preliminary data.</text>
</comment>
<dbReference type="OrthoDB" id="5585746at2759"/>
<dbReference type="GO" id="GO:0038023">
    <property type="term" value="F:signaling receptor activity"/>
    <property type="evidence" value="ECO:0007669"/>
    <property type="project" value="TreeGrafter"/>
</dbReference>
<evidence type="ECO:0000256" key="2">
    <source>
        <dbReference type="ARBA" id="ARBA00022692"/>
    </source>
</evidence>
<feature type="transmembrane region" description="Helical" evidence="7">
    <location>
        <begin position="544"/>
        <end position="564"/>
    </location>
</feature>
<dbReference type="GO" id="GO:0006882">
    <property type="term" value="P:intracellular zinc ion homeostasis"/>
    <property type="evidence" value="ECO:0007669"/>
    <property type="project" value="TreeGrafter"/>
</dbReference>
<dbReference type="AlphaFoldDB" id="A0A4Y7TTI9"/>
<feature type="binding site" evidence="5">
    <location>
        <position position="466"/>
    </location>
    <ligand>
        <name>Zn(2+)</name>
        <dbReference type="ChEBI" id="CHEBI:29105"/>
    </ligand>
</feature>
<dbReference type="Pfam" id="PF03006">
    <property type="entry name" value="HlyIII"/>
    <property type="match status" value="1"/>
</dbReference>
<evidence type="ECO:0000256" key="6">
    <source>
        <dbReference type="SAM" id="MobiDB-lite"/>
    </source>
</evidence>
<sequence>MSTSSHSPSPAPEAGLRRRRRLSAPPAPSSISRSCSITPLEFPSTSPTQTLASLRLLVLTYLETLDRTLSAQASKSSSEWNAAAAHMLAQFRASVISHLPHLWISDLSAIETYFRTQSQPAQLVLDDARDRFHDLDLEFHPSYYTAAIQTLSEHLRTLHEHLEQHVLRPGAALFPFAPVADALEGLMKQASGDYKPASGEQPLTFTSIFNDLREGLEANMEAITTESSEIILSALQDVSVSMHTSLANMKESIAHAKQELDAELSIITDEMSALKNEVMGDLEEMMDEVKRAMMRSVEGVQLIRYYDLPHEWRNNPFVVNGYRFIPVERWGLILRSVFEAHNETLNIHTHLIPFLLWFANLMLLLTGTQWTAPSWLTEGTASLKHAIIPAWLEHAYHTVGTWVDAVPTPPFPLSITPLIQQRLASPSSSVADHLIIPASSNPPKDPIELAFLAFSLLCLGSSATWHTMSGCADLRSMEFCARVDYIGIGWLISASVATVAWYGFSGCEEHMIYAKVFLGVCTAMGIMGNVFPFMKWFNMHQYRLYRIAFFVAMAFGGLAPMIALAYTHSAREAYDFVSPVFPSLLSYVFGLVFYATHCPERFLPESVGRKLDAVGGHSHAIWHCFIVLAVSQHRSAIALLKEGVRCKA</sequence>
<evidence type="ECO:0000256" key="4">
    <source>
        <dbReference type="ARBA" id="ARBA00023136"/>
    </source>
</evidence>
<comment type="subcellular location">
    <subcellularLocation>
        <location evidence="1">Membrane</location>
        <topology evidence="1">Multi-pass membrane protein</topology>
    </subcellularLocation>
</comment>
<evidence type="ECO:0000313" key="9">
    <source>
        <dbReference type="Proteomes" id="UP000298030"/>
    </source>
</evidence>
<name>A0A4Y7TTI9_COPMI</name>
<keyword evidence="3 7" id="KW-1133">Transmembrane helix</keyword>
<evidence type="ECO:0000256" key="7">
    <source>
        <dbReference type="SAM" id="Phobius"/>
    </source>
</evidence>
<accession>A0A4Y7TTI9</accession>
<feature type="transmembrane region" description="Helical" evidence="7">
    <location>
        <begin position="576"/>
        <end position="596"/>
    </location>
</feature>
<dbReference type="Proteomes" id="UP000298030">
    <property type="component" value="Unassembled WGS sequence"/>
</dbReference>
<feature type="region of interest" description="Disordered" evidence="6">
    <location>
        <begin position="1"/>
        <end position="33"/>
    </location>
</feature>
<feature type="binding site" evidence="5">
    <location>
        <position position="623"/>
    </location>
    <ligand>
        <name>Zn(2+)</name>
        <dbReference type="ChEBI" id="CHEBI:29105"/>
    </ligand>
</feature>
<keyword evidence="5" id="KW-0862">Zinc</keyword>
<organism evidence="8 9">
    <name type="scientific">Coprinellus micaceus</name>
    <name type="common">Glistening ink-cap mushroom</name>
    <name type="synonym">Coprinus micaceus</name>
    <dbReference type="NCBI Taxonomy" id="71717"/>
    <lineage>
        <taxon>Eukaryota</taxon>
        <taxon>Fungi</taxon>
        <taxon>Dikarya</taxon>
        <taxon>Basidiomycota</taxon>
        <taxon>Agaricomycotina</taxon>
        <taxon>Agaricomycetes</taxon>
        <taxon>Agaricomycetidae</taxon>
        <taxon>Agaricales</taxon>
        <taxon>Agaricineae</taxon>
        <taxon>Psathyrellaceae</taxon>
        <taxon>Coprinellus</taxon>
    </lineage>
</organism>
<gene>
    <name evidence="8" type="ORF">FA13DRAFT_1726332</name>
</gene>
<evidence type="ECO:0000256" key="5">
    <source>
        <dbReference type="PIRSR" id="PIRSR604254-1"/>
    </source>
</evidence>
<dbReference type="EMBL" id="QPFP01000004">
    <property type="protein sequence ID" value="TEB37244.1"/>
    <property type="molecule type" value="Genomic_DNA"/>
</dbReference>
<dbReference type="GO" id="GO:0046872">
    <property type="term" value="F:metal ion binding"/>
    <property type="evidence" value="ECO:0007669"/>
    <property type="project" value="UniProtKB-KW"/>
</dbReference>
<protein>
    <submittedName>
        <fullName evidence="8">HlyIII-domain-containing protein</fullName>
    </submittedName>
</protein>
<feature type="binding site" evidence="5">
    <location>
        <position position="619"/>
    </location>
    <ligand>
        <name>Zn(2+)</name>
        <dbReference type="ChEBI" id="CHEBI:29105"/>
    </ligand>
</feature>
<proteinExistence type="predicted"/>
<dbReference type="STRING" id="71717.A0A4Y7TTI9"/>
<dbReference type="PANTHER" id="PTHR20855">
    <property type="entry name" value="ADIPOR/PROGESTIN RECEPTOR-RELATED"/>
    <property type="match status" value="1"/>
</dbReference>
<feature type="transmembrane region" description="Helical" evidence="7">
    <location>
        <begin position="483"/>
        <end position="504"/>
    </location>
</feature>
<keyword evidence="4 7" id="KW-0472">Membrane</keyword>